<dbReference type="EMBL" id="KZ107842">
    <property type="protein sequence ID" value="OSS50318.1"/>
    <property type="molecule type" value="Genomic_DNA"/>
</dbReference>
<dbReference type="AlphaFoldDB" id="A0A1Y2M524"/>
<name>A0A1Y2M524_EPING</name>
<proteinExistence type="predicted"/>
<evidence type="ECO:0000313" key="1">
    <source>
        <dbReference type="EMBL" id="OSS50318.1"/>
    </source>
</evidence>
<keyword evidence="2" id="KW-1185">Reference proteome</keyword>
<evidence type="ECO:0000313" key="2">
    <source>
        <dbReference type="Proteomes" id="UP000193240"/>
    </source>
</evidence>
<dbReference type="InParanoid" id="A0A1Y2M524"/>
<sequence length="128" mass="13542">MASLISSQASKERTQVESVVKHNHHNGRITLIDQRICSLNSYHRGIINIRLANLSRKGTSNRNSTTKSSLLLAAADSVLDASSSVAETVLSLLQDTLALVLGVVRAATGGVTELLGSGLLALCEEVSF</sequence>
<reference evidence="1 2" key="1">
    <citation type="journal article" date="2017" name="Genome Announc.">
        <title>Genome sequence of the saprophytic ascomycete Epicoccum nigrum ICMP 19927 strain isolated from New Zealand.</title>
        <authorList>
            <person name="Fokin M."/>
            <person name="Fleetwood D."/>
            <person name="Weir B.S."/>
            <person name="Villas-Boas S.G."/>
        </authorList>
    </citation>
    <scope>NUCLEOTIDE SEQUENCE [LARGE SCALE GENOMIC DNA]</scope>
    <source>
        <strain evidence="1 2">ICMP 19927</strain>
    </source>
</reference>
<gene>
    <name evidence="1" type="ORF">B5807_05060</name>
</gene>
<organism evidence="1 2">
    <name type="scientific">Epicoccum nigrum</name>
    <name type="common">Soil fungus</name>
    <name type="synonym">Epicoccum purpurascens</name>
    <dbReference type="NCBI Taxonomy" id="105696"/>
    <lineage>
        <taxon>Eukaryota</taxon>
        <taxon>Fungi</taxon>
        <taxon>Dikarya</taxon>
        <taxon>Ascomycota</taxon>
        <taxon>Pezizomycotina</taxon>
        <taxon>Dothideomycetes</taxon>
        <taxon>Pleosporomycetidae</taxon>
        <taxon>Pleosporales</taxon>
        <taxon>Pleosporineae</taxon>
        <taxon>Didymellaceae</taxon>
        <taxon>Epicoccum</taxon>
    </lineage>
</organism>
<protein>
    <submittedName>
        <fullName evidence="1">Uncharacterized protein</fullName>
    </submittedName>
</protein>
<dbReference type="Proteomes" id="UP000193240">
    <property type="component" value="Unassembled WGS sequence"/>
</dbReference>
<accession>A0A1Y2M524</accession>